<gene>
    <name evidence="1" type="ORF">EJB05_40761</name>
</gene>
<sequence length="128" mass="14176">MAAMRSALAMLSRRSFGSSGSSAVASMGGRGLEIHQVFRSAAPRTPPLRPPAIRNLEGWRQLTTGGREPAGKAECLRLWWQQVRDRVENANAEESARGRFVYGLFTMGTASCYALKTTVDLYRHTFKK</sequence>
<organism evidence="1 2">
    <name type="scientific">Eragrostis curvula</name>
    <name type="common">weeping love grass</name>
    <dbReference type="NCBI Taxonomy" id="38414"/>
    <lineage>
        <taxon>Eukaryota</taxon>
        <taxon>Viridiplantae</taxon>
        <taxon>Streptophyta</taxon>
        <taxon>Embryophyta</taxon>
        <taxon>Tracheophyta</taxon>
        <taxon>Spermatophyta</taxon>
        <taxon>Magnoliopsida</taxon>
        <taxon>Liliopsida</taxon>
        <taxon>Poales</taxon>
        <taxon>Poaceae</taxon>
        <taxon>PACMAD clade</taxon>
        <taxon>Chloridoideae</taxon>
        <taxon>Eragrostideae</taxon>
        <taxon>Eragrostidinae</taxon>
        <taxon>Eragrostis</taxon>
    </lineage>
</organism>
<proteinExistence type="predicted"/>
<evidence type="ECO:0000313" key="1">
    <source>
        <dbReference type="EMBL" id="TVU13226.1"/>
    </source>
</evidence>
<evidence type="ECO:0000313" key="2">
    <source>
        <dbReference type="Proteomes" id="UP000324897"/>
    </source>
</evidence>
<comment type="caution">
    <text evidence="1">The sequence shown here is derived from an EMBL/GenBank/DDBJ whole genome shotgun (WGS) entry which is preliminary data.</text>
</comment>
<accession>A0A5J9TP99</accession>
<protein>
    <submittedName>
        <fullName evidence="1">Uncharacterized protein</fullName>
    </submittedName>
</protein>
<dbReference type="AlphaFoldDB" id="A0A5J9TP99"/>
<name>A0A5J9TP99_9POAL</name>
<dbReference type="Gramene" id="TVU13226">
    <property type="protein sequence ID" value="TVU13226"/>
    <property type="gene ID" value="EJB05_40761"/>
</dbReference>
<reference evidence="1 2" key="1">
    <citation type="journal article" date="2019" name="Sci. Rep.">
        <title>A high-quality genome of Eragrostis curvula grass provides insights into Poaceae evolution and supports new strategies to enhance forage quality.</title>
        <authorList>
            <person name="Carballo J."/>
            <person name="Santos B.A.C.M."/>
            <person name="Zappacosta D."/>
            <person name="Garbus I."/>
            <person name="Selva J.P."/>
            <person name="Gallo C.A."/>
            <person name="Diaz A."/>
            <person name="Albertini E."/>
            <person name="Caccamo M."/>
            <person name="Echenique V."/>
        </authorList>
    </citation>
    <scope>NUCLEOTIDE SEQUENCE [LARGE SCALE GENOMIC DNA]</scope>
    <source>
        <strain evidence="2">cv. Victoria</strain>
        <tissue evidence="1">Leaf</tissue>
    </source>
</reference>
<keyword evidence="2" id="KW-1185">Reference proteome</keyword>
<dbReference type="Proteomes" id="UP000324897">
    <property type="component" value="Unassembled WGS sequence"/>
</dbReference>
<dbReference type="EMBL" id="RWGY01000035">
    <property type="protein sequence ID" value="TVU13226.1"/>
    <property type="molecule type" value="Genomic_DNA"/>
</dbReference>